<dbReference type="EMBL" id="JASGCB010000003">
    <property type="protein sequence ID" value="MDI9259175.1"/>
    <property type="molecule type" value="Genomic_DNA"/>
</dbReference>
<sequence length="72" mass="7731">MVASLVMGLVLLLAALSYHAGRRAGFESGRRVGWAEAPLALRMRYQLDARCPICDDSEGSSGEEAERESCGS</sequence>
<dbReference type="Proteomes" id="UP001529245">
    <property type="component" value="Unassembled WGS sequence"/>
</dbReference>
<accession>A0ABT6XVR5</accession>
<gene>
    <name evidence="1" type="ORF">QID03_03170</name>
</gene>
<keyword evidence="2" id="KW-1185">Reference proteome</keyword>
<name>A0ABT6XVR5_ALISE</name>
<dbReference type="RefSeq" id="WP_283202744.1">
    <property type="nucleotide sequence ID" value="NZ_JASGCB010000003.1"/>
</dbReference>
<protein>
    <submittedName>
        <fullName evidence="1">Uncharacterized protein</fullName>
    </submittedName>
</protein>
<comment type="caution">
    <text evidence="1">The sequence shown here is derived from an EMBL/GenBank/DDBJ whole genome shotgun (WGS) entry which is preliminary data.</text>
</comment>
<organism evidence="1 2">
    <name type="scientific">Alicyclobacillus sendaiensis PA2</name>
    <dbReference type="NCBI Taxonomy" id="3029425"/>
    <lineage>
        <taxon>Bacteria</taxon>
        <taxon>Bacillati</taxon>
        <taxon>Bacillota</taxon>
        <taxon>Bacilli</taxon>
        <taxon>Bacillales</taxon>
        <taxon>Alicyclobacillaceae</taxon>
        <taxon>Alicyclobacillus</taxon>
    </lineage>
</organism>
<reference evidence="1 2" key="1">
    <citation type="submission" date="2023-04" db="EMBL/GenBank/DDBJ databases">
        <title>A. sendaiensis sub sp. chiapanensis a novel subspecie with specific adaptation in bacterial cell wall isolated from an active volcano.</title>
        <authorList>
            <person name="Alvarez Gutierrez P.E."/>
            <person name="Ortiz Cortes L.Y."/>
        </authorList>
    </citation>
    <scope>NUCLEOTIDE SEQUENCE [LARGE SCALE GENOMIC DNA]</scope>
    <source>
        <strain evidence="1 2">PA2</strain>
    </source>
</reference>
<evidence type="ECO:0000313" key="1">
    <source>
        <dbReference type="EMBL" id="MDI9259175.1"/>
    </source>
</evidence>
<evidence type="ECO:0000313" key="2">
    <source>
        <dbReference type="Proteomes" id="UP001529245"/>
    </source>
</evidence>
<proteinExistence type="predicted"/>